<dbReference type="SUPFAM" id="SSF48452">
    <property type="entry name" value="TPR-like"/>
    <property type="match status" value="1"/>
</dbReference>
<dbReference type="GO" id="GO:0005929">
    <property type="term" value="C:cilium"/>
    <property type="evidence" value="ECO:0007669"/>
    <property type="project" value="TreeGrafter"/>
</dbReference>
<keyword evidence="2" id="KW-0963">Cytoplasm</keyword>
<evidence type="ECO:0000256" key="5">
    <source>
        <dbReference type="ARBA" id="ARBA00040665"/>
    </source>
</evidence>
<keyword evidence="3" id="KW-0677">Repeat</keyword>
<comment type="function">
    <text evidence="6">Axonemal protein which is implicated in axonemal and/or peri-axonemal structure assembly and regulates flagellum assembly and beating and therefore sperm motility.</text>
</comment>
<dbReference type="InterPro" id="IPR011990">
    <property type="entry name" value="TPR-like_helical_dom_sf"/>
</dbReference>
<dbReference type="EMBL" id="JANEYF010002264">
    <property type="protein sequence ID" value="KAJ8948927.1"/>
    <property type="molecule type" value="Genomic_DNA"/>
</dbReference>
<dbReference type="InterPro" id="IPR051476">
    <property type="entry name" value="Bac_ResReg_Asp_Phosphatase"/>
</dbReference>
<keyword evidence="4" id="KW-0802">TPR repeat</keyword>
<dbReference type="Proteomes" id="UP001162156">
    <property type="component" value="Unassembled WGS sequence"/>
</dbReference>
<keyword evidence="8" id="KW-1185">Reference proteome</keyword>
<accession>A0AAV8YBK9</accession>
<gene>
    <name evidence="7" type="ORF">NQ314_008329</name>
</gene>
<sequence>MDILEENYIRRERRRKAENKKMISEMRSALPNYNIDQIRQYKLPYHEALLIGLEEKGLICTAEFVKQLLEFQHNLRTTAGPQSVIWTRPQLIDSINEIDILSDGLVKSEEYHNAEKYARQCEEFLKLAVYFAFVHEDWWWLGEQLIIQSISVSAEYTFLGAKYEALSRFAYAKFLIENIKDYELAMEQLNIIRKLSDGTNWTTHLICPEEADLIIVQANYLLYICFIYEAQQLMKVLNYKEACKLAVKARKRASEACFKNGETKAFLLKGICELNMNEPKKAIKSFSNAYYIQDKLHCNEGICESRIQLAKAYLMNGNTYDSLKTLMILKDSAAKFHLLYYVAQSYWHLGEFYLNNGESQKATPLLAEALAVFLDGNNIKESEQVRNLEAISIGLELFPKYLVLLSRTDKSNIGITNLLRLVDWKDSRKEFWDDEPSNNSCSIDDVINESASLISKKEDEIKVVGDIHVDNEKAMVELHVNVDSFQQASVTALDNEDEEILIDEQNL</sequence>
<dbReference type="PANTHER" id="PTHR46630">
    <property type="entry name" value="TETRATRICOPEPTIDE REPEAT PROTEIN 29"/>
    <property type="match status" value="1"/>
</dbReference>
<name>A0AAV8YBK9_9CUCU</name>
<evidence type="ECO:0000256" key="4">
    <source>
        <dbReference type="ARBA" id="ARBA00022803"/>
    </source>
</evidence>
<proteinExistence type="predicted"/>
<dbReference type="PANTHER" id="PTHR46630:SF1">
    <property type="entry name" value="TETRATRICOPEPTIDE REPEAT PROTEIN 29"/>
    <property type="match status" value="1"/>
</dbReference>
<protein>
    <recommendedName>
        <fullName evidence="5">Tetratricopeptide repeat protein 29</fullName>
    </recommendedName>
</protein>
<dbReference type="GO" id="GO:0003341">
    <property type="term" value="P:cilium movement"/>
    <property type="evidence" value="ECO:0007669"/>
    <property type="project" value="TreeGrafter"/>
</dbReference>
<evidence type="ECO:0000256" key="6">
    <source>
        <dbReference type="ARBA" id="ARBA00044739"/>
    </source>
</evidence>
<evidence type="ECO:0000313" key="8">
    <source>
        <dbReference type="Proteomes" id="UP001162156"/>
    </source>
</evidence>
<dbReference type="GO" id="GO:0005737">
    <property type="term" value="C:cytoplasm"/>
    <property type="evidence" value="ECO:0007669"/>
    <property type="project" value="UniProtKB-SubCell"/>
</dbReference>
<evidence type="ECO:0000256" key="1">
    <source>
        <dbReference type="ARBA" id="ARBA00004496"/>
    </source>
</evidence>
<organism evidence="7 8">
    <name type="scientific">Rhamnusium bicolor</name>
    <dbReference type="NCBI Taxonomy" id="1586634"/>
    <lineage>
        <taxon>Eukaryota</taxon>
        <taxon>Metazoa</taxon>
        <taxon>Ecdysozoa</taxon>
        <taxon>Arthropoda</taxon>
        <taxon>Hexapoda</taxon>
        <taxon>Insecta</taxon>
        <taxon>Pterygota</taxon>
        <taxon>Neoptera</taxon>
        <taxon>Endopterygota</taxon>
        <taxon>Coleoptera</taxon>
        <taxon>Polyphaga</taxon>
        <taxon>Cucujiformia</taxon>
        <taxon>Chrysomeloidea</taxon>
        <taxon>Cerambycidae</taxon>
        <taxon>Lepturinae</taxon>
        <taxon>Rhagiini</taxon>
        <taxon>Rhamnusium</taxon>
    </lineage>
</organism>
<dbReference type="AlphaFoldDB" id="A0AAV8YBK9"/>
<evidence type="ECO:0000256" key="2">
    <source>
        <dbReference type="ARBA" id="ARBA00022490"/>
    </source>
</evidence>
<dbReference type="Gene3D" id="1.25.40.10">
    <property type="entry name" value="Tetratricopeptide repeat domain"/>
    <property type="match status" value="1"/>
</dbReference>
<evidence type="ECO:0000313" key="7">
    <source>
        <dbReference type="EMBL" id="KAJ8948927.1"/>
    </source>
</evidence>
<reference evidence="7" key="1">
    <citation type="journal article" date="2023" name="Insect Mol. Biol.">
        <title>Genome sequencing provides insights into the evolution of gene families encoding plant cell wall-degrading enzymes in longhorned beetles.</title>
        <authorList>
            <person name="Shin N.R."/>
            <person name="Okamura Y."/>
            <person name="Kirsch R."/>
            <person name="Pauchet Y."/>
        </authorList>
    </citation>
    <scope>NUCLEOTIDE SEQUENCE</scope>
    <source>
        <strain evidence="7">RBIC_L_NR</strain>
    </source>
</reference>
<comment type="subcellular location">
    <subcellularLocation>
        <location evidence="1">Cytoplasm</location>
    </subcellularLocation>
</comment>
<evidence type="ECO:0000256" key="3">
    <source>
        <dbReference type="ARBA" id="ARBA00022737"/>
    </source>
</evidence>
<comment type="caution">
    <text evidence="7">The sequence shown here is derived from an EMBL/GenBank/DDBJ whole genome shotgun (WGS) entry which is preliminary data.</text>
</comment>